<evidence type="ECO:0000313" key="4">
    <source>
        <dbReference type="EMBL" id="KIL39673.1"/>
    </source>
</evidence>
<dbReference type="EMBL" id="JXAK01000033">
    <property type="protein sequence ID" value="KIL39673.1"/>
    <property type="molecule type" value="Genomic_DNA"/>
</dbReference>
<dbReference type="Proteomes" id="UP000031967">
    <property type="component" value="Unassembled WGS sequence"/>
</dbReference>
<keyword evidence="5" id="KW-1185">Reference proteome</keyword>
<evidence type="ECO:0000256" key="2">
    <source>
        <dbReference type="ARBA" id="ARBA00022801"/>
    </source>
</evidence>
<dbReference type="CDD" id="cd16034">
    <property type="entry name" value="sulfatase_like"/>
    <property type="match status" value="1"/>
</dbReference>
<proteinExistence type="inferred from homology"/>
<comment type="caution">
    <text evidence="4">The sequence shown here is derived from an EMBL/GenBank/DDBJ whole genome shotgun (WGS) entry which is preliminary data.</text>
</comment>
<evidence type="ECO:0000313" key="5">
    <source>
        <dbReference type="Proteomes" id="UP000031967"/>
    </source>
</evidence>
<organism evidence="4 5">
    <name type="scientific">Gordoniibacillus kamchatkensis</name>
    <dbReference type="NCBI Taxonomy" id="1590651"/>
    <lineage>
        <taxon>Bacteria</taxon>
        <taxon>Bacillati</taxon>
        <taxon>Bacillota</taxon>
        <taxon>Bacilli</taxon>
        <taxon>Bacillales</taxon>
        <taxon>Paenibacillaceae</taxon>
        <taxon>Gordoniibacillus</taxon>
    </lineage>
</organism>
<dbReference type="Pfam" id="PF00884">
    <property type="entry name" value="Sulfatase"/>
    <property type="match status" value="1"/>
</dbReference>
<protein>
    <recommendedName>
        <fullName evidence="3">Sulfatase N-terminal domain-containing protein</fullName>
    </recommendedName>
</protein>
<gene>
    <name evidence="4" type="ORF">SD70_18745</name>
</gene>
<evidence type="ECO:0000259" key="3">
    <source>
        <dbReference type="Pfam" id="PF00884"/>
    </source>
</evidence>
<name>A0ABR5AF32_9BACL</name>
<dbReference type="RefSeq" id="WP_041049042.1">
    <property type="nucleotide sequence ID" value="NZ_JXAK01000033.1"/>
</dbReference>
<dbReference type="PANTHER" id="PTHR42693:SF53">
    <property type="entry name" value="ENDO-4-O-SULFATASE"/>
    <property type="match status" value="1"/>
</dbReference>
<comment type="similarity">
    <text evidence="1">Belongs to the sulfatase family.</text>
</comment>
<dbReference type="Gene3D" id="3.40.720.10">
    <property type="entry name" value="Alkaline Phosphatase, subunit A"/>
    <property type="match status" value="1"/>
</dbReference>
<reference evidence="4 5" key="1">
    <citation type="submission" date="2014-12" db="EMBL/GenBank/DDBJ databases">
        <title>Draft genome sequence of Paenibacillus kamchatkensis strain B-2647.</title>
        <authorList>
            <person name="Karlyshev A.V."/>
            <person name="Kudryashova E.B."/>
        </authorList>
    </citation>
    <scope>NUCLEOTIDE SEQUENCE [LARGE SCALE GENOMIC DNA]</scope>
    <source>
        <strain evidence="4 5">VKM B-2647</strain>
    </source>
</reference>
<feature type="domain" description="Sulfatase N-terminal" evidence="3">
    <location>
        <begin position="12"/>
        <end position="339"/>
    </location>
</feature>
<keyword evidence="2" id="KW-0378">Hydrolase</keyword>
<dbReference type="InterPro" id="IPR050738">
    <property type="entry name" value="Sulfatase"/>
</dbReference>
<accession>A0ABR5AF32</accession>
<dbReference type="InterPro" id="IPR017850">
    <property type="entry name" value="Alkaline_phosphatase_core_sf"/>
</dbReference>
<sequence length="452" mass="50982">MSTASSKTSKKPNVIWIFGDQHRGQALGCSGDPNVHTPNIDNMAASGVHFANAVSGIPLCCPYRGSLLTGRYPHLVVPGHEHRLPPEQPTIAHVLNDAGYHTAYFGKWHLDGHHEREGRAAHHTVPPNRRGGFQHWIGYENNNSQWDCWVHGGEGEEAFHYRLPGYETDELTNLLIAYLDEQSKRKDEGNDRPFFAVLSVQPPHDPYLAPERFRQNHNAAGVQLRPNVPNVPRVQEQARKELAGYYAMIENWDWNIGRILDALQGCGLADDTHVIFFSDHGDMHGSHGQFRKTCPWEEAIRVPMIISGEKSFYGRRTGKSNVLFNHVDVAPTTLGLCGIDKPDWMQGTDLSSQRLPGRPAVSLPDSAYLQLVVPTGHGNSVDRAWRGIVTDDGWKYVCMENTPWLMFNLKEDPYEQVNLAHNTVFAGERKRLNDRLRQWVADTGDRFDLPEL</sequence>
<dbReference type="SUPFAM" id="SSF53649">
    <property type="entry name" value="Alkaline phosphatase-like"/>
    <property type="match status" value="1"/>
</dbReference>
<evidence type="ECO:0000256" key="1">
    <source>
        <dbReference type="ARBA" id="ARBA00008779"/>
    </source>
</evidence>
<dbReference type="PANTHER" id="PTHR42693">
    <property type="entry name" value="ARYLSULFATASE FAMILY MEMBER"/>
    <property type="match status" value="1"/>
</dbReference>
<dbReference type="InterPro" id="IPR000917">
    <property type="entry name" value="Sulfatase_N"/>
</dbReference>